<dbReference type="PANTHER" id="PTHR43096">
    <property type="entry name" value="DNAJ HOMOLOG 1, MITOCHONDRIAL-RELATED"/>
    <property type="match status" value="1"/>
</dbReference>
<evidence type="ECO:0000313" key="4">
    <source>
        <dbReference type="EMBL" id="KPA75345.1"/>
    </source>
</evidence>
<dbReference type="VEuPathDB" id="TriTrypDB:LpyrH10_25_1340"/>
<dbReference type="Gene3D" id="2.60.260.20">
    <property type="entry name" value="Urease metallochaperone UreE, N-terminal domain"/>
    <property type="match status" value="2"/>
</dbReference>
<dbReference type="InterPro" id="IPR008971">
    <property type="entry name" value="HSP40/DnaJ_pept-bd"/>
</dbReference>
<feature type="domain" description="CR-type" evidence="3">
    <location>
        <begin position="227"/>
        <end position="305"/>
    </location>
</feature>
<dbReference type="Proteomes" id="UP000037923">
    <property type="component" value="Unassembled WGS sequence"/>
</dbReference>
<dbReference type="GO" id="GO:0042026">
    <property type="term" value="P:protein refolding"/>
    <property type="evidence" value="ECO:0007669"/>
    <property type="project" value="TreeGrafter"/>
</dbReference>
<keyword evidence="5" id="KW-1185">Reference proteome</keyword>
<evidence type="ECO:0000256" key="2">
    <source>
        <dbReference type="SAM" id="MobiDB-lite"/>
    </source>
</evidence>
<keyword evidence="1" id="KW-0862">Zinc</keyword>
<dbReference type="PROSITE" id="PS51188">
    <property type="entry name" value="ZF_CR"/>
    <property type="match status" value="1"/>
</dbReference>
<dbReference type="GO" id="GO:0008270">
    <property type="term" value="F:zinc ion binding"/>
    <property type="evidence" value="ECO:0007669"/>
    <property type="project" value="UniProtKB-KW"/>
</dbReference>
<protein>
    <submittedName>
        <fullName evidence="4">Chaperone protein DNAJ-like protein</fullName>
    </submittedName>
</protein>
<dbReference type="Gene3D" id="2.10.230.10">
    <property type="entry name" value="Heat shock protein DnaJ, cysteine-rich domain"/>
    <property type="match status" value="1"/>
</dbReference>
<accession>A0A0M9FSU3</accession>
<dbReference type="GeneID" id="26908920"/>
<dbReference type="SUPFAM" id="SSF49493">
    <property type="entry name" value="HSP40/DnaJ peptide-binding domain"/>
    <property type="match status" value="2"/>
</dbReference>
<organism evidence="4 5">
    <name type="scientific">Leptomonas pyrrhocoris</name>
    <name type="common">Firebug parasite</name>
    <dbReference type="NCBI Taxonomy" id="157538"/>
    <lineage>
        <taxon>Eukaryota</taxon>
        <taxon>Discoba</taxon>
        <taxon>Euglenozoa</taxon>
        <taxon>Kinetoplastea</taxon>
        <taxon>Metakinetoplastina</taxon>
        <taxon>Trypanosomatida</taxon>
        <taxon>Trypanosomatidae</taxon>
        <taxon>Leishmaniinae</taxon>
        <taxon>Leptomonas</taxon>
    </lineage>
</organism>
<name>A0A0M9FSU3_LEPPY</name>
<dbReference type="InterPro" id="IPR002939">
    <property type="entry name" value="DnaJ_C"/>
</dbReference>
<sequence>MRRACRERQLYRWPPWQSRRCFQVIQRGHDRPQESLYDKLGFAKDEESHRVRRSVPELQQGLLRQVEKLTDPVHNPQDMKKLAELKTAYTLLHDSNFRANYGSHYYASNDARLHVLCDGGQVAANYNPEHQQFTYVDHAMNVGSRDVSGSSSVAAGSLEGQYSNGSEAPTAEVLRGAFRNATGAGDSAGSTTSSSAQAFKSAEAAGPLNGADITHLLRITLEQSLFGCDVVVELHKHAKCVTCRGSGRQRLSRLRKCPQCLGRGSAHLPSATYHIERRCLYCGGEGTVPPPPCRSCEGRGVTLNTPTRVTVQVPCGTVSNAFFRVRHYGHDGVRGGHAGDLLVTVLVSEHRYFYRRKEKQDELHAMLPLPLSVALLGGRVEVPTLTGRGLVHVPPCVRNGQVLPFSVYGVPELATSPAGTARASSPLFFHALVMIPRAGDLSGRQRQALDTYELHHSSPSVAAASCTAECVTEVETTEAHEQTSATTTSTLPPPPRLPSRDELMEECAALKNAYRHWFAHN</sequence>
<dbReference type="AlphaFoldDB" id="A0A0M9FSU3"/>
<proteinExistence type="predicted"/>
<dbReference type="PANTHER" id="PTHR43096:SF71">
    <property type="entry name" value="PROTEIN DNAJ, PUTATIVE-RELATED"/>
    <property type="match status" value="1"/>
</dbReference>
<keyword evidence="1" id="KW-0479">Metal-binding</keyword>
<dbReference type="Pfam" id="PF00684">
    <property type="entry name" value="DnaJ_CXXCXGXG"/>
    <property type="match status" value="1"/>
</dbReference>
<reference evidence="4 5" key="1">
    <citation type="submission" date="2015-07" db="EMBL/GenBank/DDBJ databases">
        <title>High-quality genome of monoxenous trypanosomatid Leptomonas pyrrhocoris.</title>
        <authorList>
            <person name="Flegontov P."/>
            <person name="Butenko A."/>
            <person name="Firsov S."/>
            <person name="Vlcek C."/>
            <person name="Logacheva M.D."/>
            <person name="Field M."/>
            <person name="Filatov D."/>
            <person name="Flegontova O."/>
            <person name="Gerasimov E."/>
            <person name="Jackson A.P."/>
            <person name="Kelly S."/>
            <person name="Opperdoes F."/>
            <person name="O'Reilly A."/>
            <person name="Votypka J."/>
            <person name="Yurchenko V."/>
            <person name="Lukes J."/>
        </authorList>
    </citation>
    <scope>NUCLEOTIDE SEQUENCE [LARGE SCALE GENOMIC DNA]</scope>
    <source>
        <strain evidence="4">H10</strain>
    </source>
</reference>
<evidence type="ECO:0000313" key="5">
    <source>
        <dbReference type="Proteomes" id="UP000037923"/>
    </source>
</evidence>
<dbReference type="GO" id="GO:0051082">
    <property type="term" value="F:unfolded protein binding"/>
    <property type="evidence" value="ECO:0007669"/>
    <property type="project" value="InterPro"/>
</dbReference>
<dbReference type="GO" id="GO:0031072">
    <property type="term" value="F:heat shock protein binding"/>
    <property type="evidence" value="ECO:0007669"/>
    <property type="project" value="InterPro"/>
</dbReference>
<dbReference type="OrthoDB" id="10256793at2759"/>
<evidence type="ECO:0000259" key="3">
    <source>
        <dbReference type="PROSITE" id="PS51188"/>
    </source>
</evidence>
<comment type="caution">
    <text evidence="4">The sequence shown here is derived from an EMBL/GenBank/DDBJ whole genome shotgun (WGS) entry which is preliminary data.</text>
</comment>
<dbReference type="EMBL" id="LGTL01000025">
    <property type="protein sequence ID" value="KPA75345.1"/>
    <property type="molecule type" value="Genomic_DNA"/>
</dbReference>
<gene>
    <name evidence="4" type="ORF">ABB37_08636</name>
</gene>
<dbReference type="SUPFAM" id="SSF57938">
    <property type="entry name" value="DnaJ/Hsp40 cysteine-rich domain"/>
    <property type="match status" value="1"/>
</dbReference>
<feature type="region of interest" description="Disordered" evidence="2">
    <location>
        <begin position="475"/>
        <end position="499"/>
    </location>
</feature>
<dbReference type="Pfam" id="PF01556">
    <property type="entry name" value="DnaJ_C"/>
    <property type="match status" value="1"/>
</dbReference>
<dbReference type="GO" id="GO:0005737">
    <property type="term" value="C:cytoplasm"/>
    <property type="evidence" value="ECO:0007669"/>
    <property type="project" value="TreeGrafter"/>
</dbReference>
<dbReference type="RefSeq" id="XP_015653784.1">
    <property type="nucleotide sequence ID" value="XM_015807702.1"/>
</dbReference>
<dbReference type="FunFam" id="2.10.230.10:FF:000015">
    <property type="entry name" value="Chaperone protein DNAJ-like protein"/>
    <property type="match status" value="1"/>
</dbReference>
<dbReference type="InterPro" id="IPR001305">
    <property type="entry name" value="HSP_DnaJ_Cys-rich_dom"/>
</dbReference>
<evidence type="ECO:0000256" key="1">
    <source>
        <dbReference type="PROSITE-ProRule" id="PRU00546"/>
    </source>
</evidence>
<feature type="zinc finger region" description="CR-type" evidence="1">
    <location>
        <begin position="227"/>
        <end position="305"/>
    </location>
</feature>
<keyword evidence="1" id="KW-0863">Zinc-finger</keyword>
<dbReference type="OMA" id="ANYNPEH"/>
<dbReference type="CDD" id="cd10747">
    <property type="entry name" value="DnaJ_C"/>
    <property type="match status" value="1"/>
</dbReference>
<dbReference type="InterPro" id="IPR036410">
    <property type="entry name" value="HSP_DnaJ_Cys-rich_dom_sf"/>
</dbReference>